<evidence type="ECO:0000313" key="1">
    <source>
        <dbReference type="EMBL" id="KHA74920.1"/>
    </source>
</evidence>
<dbReference type="PATRIC" id="fig|587753.9.peg.242"/>
<organism evidence="1 2">
    <name type="scientific">Pseudomonas chlororaphis</name>
    <dbReference type="NCBI Taxonomy" id="587753"/>
    <lineage>
        <taxon>Bacteria</taxon>
        <taxon>Pseudomonadati</taxon>
        <taxon>Pseudomonadota</taxon>
        <taxon>Gammaproteobacteria</taxon>
        <taxon>Pseudomonadales</taxon>
        <taxon>Pseudomonadaceae</taxon>
        <taxon>Pseudomonas</taxon>
    </lineage>
</organism>
<sequence length="159" mass="18064">MFTRHQFPIIKTSPSIGRMTARISGDLDFTSQNSGFAYDHYTTDNKLHLSLNTVQLTTDANRNEIERGIEIVFPPDISSGTYNFEDKKVCATFWKIWQVETHIRFETYSADMGSITLSFDHDQELYKGSFQFKSAGAEGKELEVKDGTFSIKGRDSISL</sequence>
<accession>A0A0A6DIC8</accession>
<name>A0A0A6DIC8_9PSED</name>
<reference evidence="1 2" key="1">
    <citation type="submission" date="2014-10" db="EMBL/GenBank/DDBJ databases">
        <title>Draft genome sequence of Pseudomonas chlororaphis EA105.</title>
        <authorList>
            <person name="McCully L.M."/>
            <person name="Bitzer A.S."/>
            <person name="Spence C."/>
            <person name="Bais H."/>
            <person name="Silby M.W."/>
        </authorList>
    </citation>
    <scope>NUCLEOTIDE SEQUENCE [LARGE SCALE GENOMIC DNA]</scope>
    <source>
        <strain evidence="1 2">EA105</strain>
    </source>
</reference>
<comment type="caution">
    <text evidence="1">The sequence shown here is derived from an EMBL/GenBank/DDBJ whole genome shotgun (WGS) entry which is preliminary data.</text>
</comment>
<dbReference type="AlphaFoldDB" id="A0A0A6DIC8"/>
<gene>
    <name evidence="1" type="ORF">NZ35_01205</name>
</gene>
<evidence type="ECO:0000313" key="2">
    <source>
        <dbReference type="Proteomes" id="UP000030564"/>
    </source>
</evidence>
<dbReference type="EMBL" id="JSFK01000001">
    <property type="protein sequence ID" value="KHA74920.1"/>
    <property type="molecule type" value="Genomic_DNA"/>
</dbReference>
<dbReference type="Proteomes" id="UP000030564">
    <property type="component" value="Unassembled WGS sequence"/>
</dbReference>
<proteinExistence type="predicted"/>
<protein>
    <submittedName>
        <fullName evidence="1">Uncharacterized protein</fullName>
    </submittedName>
</protein>